<sequence>MKGCPPAGFSLPLAFVSTPNPTHPFLSDTGSSQRAPLVSAQLLASRSLICRGADSARQAPNISLASNGKCIQCLLCVCASDLYLCCTMLFCWAFRFLVSTTTTRPQTASLPDGLSPLDSWEPSA</sequence>
<gene>
    <name evidence="1" type="ORF">BDV98DRAFT_248808</name>
</gene>
<dbReference type="Proteomes" id="UP000305067">
    <property type="component" value="Unassembled WGS sequence"/>
</dbReference>
<reference evidence="1 2" key="1">
    <citation type="journal article" date="2019" name="Nat. Ecol. Evol.">
        <title>Megaphylogeny resolves global patterns of mushroom evolution.</title>
        <authorList>
            <person name="Varga T."/>
            <person name="Krizsan K."/>
            <person name="Foldi C."/>
            <person name="Dima B."/>
            <person name="Sanchez-Garcia M."/>
            <person name="Sanchez-Ramirez S."/>
            <person name="Szollosi G.J."/>
            <person name="Szarkandi J.G."/>
            <person name="Papp V."/>
            <person name="Albert L."/>
            <person name="Andreopoulos W."/>
            <person name="Angelini C."/>
            <person name="Antonin V."/>
            <person name="Barry K.W."/>
            <person name="Bougher N.L."/>
            <person name="Buchanan P."/>
            <person name="Buyck B."/>
            <person name="Bense V."/>
            <person name="Catcheside P."/>
            <person name="Chovatia M."/>
            <person name="Cooper J."/>
            <person name="Damon W."/>
            <person name="Desjardin D."/>
            <person name="Finy P."/>
            <person name="Geml J."/>
            <person name="Haridas S."/>
            <person name="Hughes K."/>
            <person name="Justo A."/>
            <person name="Karasinski D."/>
            <person name="Kautmanova I."/>
            <person name="Kiss B."/>
            <person name="Kocsube S."/>
            <person name="Kotiranta H."/>
            <person name="LaButti K.M."/>
            <person name="Lechner B.E."/>
            <person name="Liimatainen K."/>
            <person name="Lipzen A."/>
            <person name="Lukacs Z."/>
            <person name="Mihaltcheva S."/>
            <person name="Morgado L.N."/>
            <person name="Niskanen T."/>
            <person name="Noordeloos M.E."/>
            <person name="Ohm R.A."/>
            <person name="Ortiz-Santana B."/>
            <person name="Ovrebo C."/>
            <person name="Racz N."/>
            <person name="Riley R."/>
            <person name="Savchenko A."/>
            <person name="Shiryaev A."/>
            <person name="Soop K."/>
            <person name="Spirin V."/>
            <person name="Szebenyi C."/>
            <person name="Tomsovsky M."/>
            <person name="Tulloss R.E."/>
            <person name="Uehling J."/>
            <person name="Grigoriev I.V."/>
            <person name="Vagvolgyi C."/>
            <person name="Papp T."/>
            <person name="Martin F.M."/>
            <person name="Miettinen O."/>
            <person name="Hibbett D.S."/>
            <person name="Nagy L.G."/>
        </authorList>
    </citation>
    <scope>NUCLEOTIDE SEQUENCE [LARGE SCALE GENOMIC DNA]</scope>
    <source>
        <strain evidence="1 2">CBS 309.79</strain>
    </source>
</reference>
<keyword evidence="2" id="KW-1185">Reference proteome</keyword>
<accession>A0A5C3Q7C5</accession>
<organism evidence="1 2">
    <name type="scientific">Pterulicium gracile</name>
    <dbReference type="NCBI Taxonomy" id="1884261"/>
    <lineage>
        <taxon>Eukaryota</taxon>
        <taxon>Fungi</taxon>
        <taxon>Dikarya</taxon>
        <taxon>Basidiomycota</taxon>
        <taxon>Agaricomycotina</taxon>
        <taxon>Agaricomycetes</taxon>
        <taxon>Agaricomycetidae</taxon>
        <taxon>Agaricales</taxon>
        <taxon>Pleurotineae</taxon>
        <taxon>Pterulaceae</taxon>
        <taxon>Pterulicium</taxon>
    </lineage>
</organism>
<dbReference type="EMBL" id="ML178843">
    <property type="protein sequence ID" value="TFK97965.1"/>
    <property type="molecule type" value="Genomic_DNA"/>
</dbReference>
<evidence type="ECO:0000313" key="2">
    <source>
        <dbReference type="Proteomes" id="UP000305067"/>
    </source>
</evidence>
<name>A0A5C3Q7C5_9AGAR</name>
<proteinExistence type="predicted"/>
<protein>
    <submittedName>
        <fullName evidence="1">Uncharacterized protein</fullName>
    </submittedName>
</protein>
<evidence type="ECO:0000313" key="1">
    <source>
        <dbReference type="EMBL" id="TFK97965.1"/>
    </source>
</evidence>
<dbReference type="AlphaFoldDB" id="A0A5C3Q7C5"/>